<dbReference type="PANTHER" id="PTHR38686:SF1">
    <property type="entry name" value="APOLIPOPROTEIN N-ACYLTRANSFERASE"/>
    <property type="match status" value="1"/>
</dbReference>
<keyword evidence="5 8" id="KW-1133">Transmembrane helix</keyword>
<dbReference type="Pfam" id="PF00795">
    <property type="entry name" value="CN_hydrolase"/>
    <property type="match status" value="1"/>
</dbReference>
<dbReference type="InterPro" id="IPR036526">
    <property type="entry name" value="C-N_Hydrolase_sf"/>
</dbReference>
<evidence type="ECO:0000256" key="2">
    <source>
        <dbReference type="ARBA" id="ARBA00022475"/>
    </source>
</evidence>
<dbReference type="Gene3D" id="3.60.110.10">
    <property type="entry name" value="Carbon-nitrogen hydrolase"/>
    <property type="match status" value="1"/>
</dbReference>
<dbReference type="CDD" id="cd07571">
    <property type="entry name" value="ALP_N-acyl_transferase"/>
    <property type="match status" value="1"/>
</dbReference>
<comment type="subcellular location">
    <subcellularLocation>
        <location evidence="1">Cell membrane</location>
        <topology evidence="1">Multi-pass membrane protein</topology>
    </subcellularLocation>
</comment>
<feature type="transmembrane region" description="Helical" evidence="8">
    <location>
        <begin position="152"/>
        <end position="170"/>
    </location>
</feature>
<dbReference type="InterPro" id="IPR003010">
    <property type="entry name" value="C-N_Hydrolase"/>
</dbReference>
<accession>A0A382XTF1</accession>
<evidence type="ECO:0000256" key="1">
    <source>
        <dbReference type="ARBA" id="ARBA00004651"/>
    </source>
</evidence>
<dbReference type="GO" id="GO:0005886">
    <property type="term" value="C:plasma membrane"/>
    <property type="evidence" value="ECO:0007669"/>
    <property type="project" value="UniProtKB-SubCell"/>
</dbReference>
<sequence length="176" mass="19842">VEMTPFEWLLKPLSNLSLDFGGITGSLGKQDEPSVFRSIDGERSIAPIICYESIYGEYIGKYVNKGASLLCIMTNDGWWKKTPGHKQHLAYARLRAVETRRPVARAANTGISAFINQRGDILQQTKWWTETAIKQTIQANTQITFYTKYGDYLGRTSAFLSIAILLYALVTGLRRK</sequence>
<keyword evidence="3" id="KW-0808">Transferase</keyword>
<dbReference type="AlphaFoldDB" id="A0A382XTF1"/>
<evidence type="ECO:0000259" key="9">
    <source>
        <dbReference type="PROSITE" id="PS50263"/>
    </source>
</evidence>
<dbReference type="InterPro" id="IPR004563">
    <property type="entry name" value="Apolipo_AcylTrfase"/>
</dbReference>
<evidence type="ECO:0000256" key="5">
    <source>
        <dbReference type="ARBA" id="ARBA00022989"/>
    </source>
</evidence>
<dbReference type="PANTHER" id="PTHR38686">
    <property type="entry name" value="APOLIPOPROTEIN N-ACYLTRANSFERASE"/>
    <property type="match status" value="1"/>
</dbReference>
<proteinExistence type="predicted"/>
<name>A0A382XTF1_9ZZZZ</name>
<evidence type="ECO:0000313" key="10">
    <source>
        <dbReference type="EMBL" id="SVD73558.1"/>
    </source>
</evidence>
<protein>
    <recommendedName>
        <fullName evidence="9">CN hydrolase domain-containing protein</fullName>
    </recommendedName>
</protein>
<organism evidence="10">
    <name type="scientific">marine metagenome</name>
    <dbReference type="NCBI Taxonomy" id="408172"/>
    <lineage>
        <taxon>unclassified sequences</taxon>
        <taxon>metagenomes</taxon>
        <taxon>ecological metagenomes</taxon>
    </lineage>
</organism>
<dbReference type="GO" id="GO:0016410">
    <property type="term" value="F:N-acyltransferase activity"/>
    <property type="evidence" value="ECO:0007669"/>
    <property type="project" value="InterPro"/>
</dbReference>
<dbReference type="GO" id="GO:0042158">
    <property type="term" value="P:lipoprotein biosynthetic process"/>
    <property type="evidence" value="ECO:0007669"/>
    <property type="project" value="InterPro"/>
</dbReference>
<dbReference type="SUPFAM" id="SSF56317">
    <property type="entry name" value="Carbon-nitrogen hydrolase"/>
    <property type="match status" value="1"/>
</dbReference>
<keyword evidence="2" id="KW-1003">Cell membrane</keyword>
<gene>
    <name evidence="10" type="ORF">METZ01_LOCUS426412</name>
</gene>
<dbReference type="PROSITE" id="PS50263">
    <property type="entry name" value="CN_HYDROLASE"/>
    <property type="match status" value="1"/>
</dbReference>
<evidence type="ECO:0000256" key="7">
    <source>
        <dbReference type="ARBA" id="ARBA00023315"/>
    </source>
</evidence>
<evidence type="ECO:0000256" key="6">
    <source>
        <dbReference type="ARBA" id="ARBA00023136"/>
    </source>
</evidence>
<evidence type="ECO:0000256" key="3">
    <source>
        <dbReference type="ARBA" id="ARBA00022679"/>
    </source>
</evidence>
<feature type="non-terminal residue" evidence="10">
    <location>
        <position position="1"/>
    </location>
</feature>
<keyword evidence="4 8" id="KW-0812">Transmembrane</keyword>
<keyword evidence="6 8" id="KW-0472">Membrane</keyword>
<evidence type="ECO:0000256" key="4">
    <source>
        <dbReference type="ARBA" id="ARBA00022692"/>
    </source>
</evidence>
<reference evidence="10" key="1">
    <citation type="submission" date="2018-05" db="EMBL/GenBank/DDBJ databases">
        <authorList>
            <person name="Lanie J.A."/>
            <person name="Ng W.-L."/>
            <person name="Kazmierczak K.M."/>
            <person name="Andrzejewski T.M."/>
            <person name="Davidsen T.M."/>
            <person name="Wayne K.J."/>
            <person name="Tettelin H."/>
            <person name="Glass J.I."/>
            <person name="Rusch D."/>
            <person name="Podicherti R."/>
            <person name="Tsui H.-C.T."/>
            <person name="Winkler M.E."/>
        </authorList>
    </citation>
    <scope>NUCLEOTIDE SEQUENCE</scope>
</reference>
<dbReference type="EMBL" id="UINC01169825">
    <property type="protein sequence ID" value="SVD73558.1"/>
    <property type="molecule type" value="Genomic_DNA"/>
</dbReference>
<feature type="domain" description="CN hydrolase" evidence="9">
    <location>
        <begin position="1"/>
        <end position="145"/>
    </location>
</feature>
<keyword evidence="7" id="KW-0012">Acyltransferase</keyword>
<evidence type="ECO:0000256" key="8">
    <source>
        <dbReference type="SAM" id="Phobius"/>
    </source>
</evidence>